<dbReference type="PANTHER" id="PTHR43586">
    <property type="entry name" value="CYSTEINE DESULFURASE"/>
    <property type="match status" value="1"/>
</dbReference>
<sequence>MGGHVTGTYTDTRSLARLLHQFGAFACFDFAAWWANFSWICFVEIDMRSGEKDGYDAIFLSPHKFLRGPGSPGIPSNEQFSLSAQVFSFINLWRWEFDIHWCQFSYSSYVLHAFSYGMTLVFIGKDDIKTYFAREIQLMQELSQDKDSLEAHWLGRFRRVLVEMEL</sequence>
<protein>
    <submittedName>
        <fullName evidence="2">Uncharacterized protein</fullName>
    </submittedName>
</protein>
<dbReference type="PANTHER" id="PTHR43586:SF8">
    <property type="entry name" value="CYSTEINE DESULFURASE 1, CHLOROPLASTIC"/>
    <property type="match status" value="1"/>
</dbReference>
<dbReference type="EMBL" id="JACTNZ010000010">
    <property type="protein sequence ID" value="KAG5529078.1"/>
    <property type="molecule type" value="Genomic_DNA"/>
</dbReference>
<evidence type="ECO:0000313" key="3">
    <source>
        <dbReference type="Proteomes" id="UP000823749"/>
    </source>
</evidence>
<comment type="caution">
    <text evidence="2">The sequence shown here is derived from an EMBL/GenBank/DDBJ whole genome shotgun (WGS) entry which is preliminary data.</text>
</comment>
<keyword evidence="1" id="KW-0663">Pyridoxal phosphate</keyword>
<gene>
    <name evidence="2" type="ORF">RHGRI_029667</name>
</gene>
<accession>A0AAV6ING3</accession>
<keyword evidence="3" id="KW-1185">Reference proteome</keyword>
<dbReference type="Proteomes" id="UP000823749">
    <property type="component" value="Chromosome 10"/>
</dbReference>
<name>A0AAV6ING3_9ERIC</name>
<evidence type="ECO:0000256" key="1">
    <source>
        <dbReference type="ARBA" id="ARBA00022898"/>
    </source>
</evidence>
<evidence type="ECO:0000313" key="2">
    <source>
        <dbReference type="EMBL" id="KAG5529078.1"/>
    </source>
</evidence>
<dbReference type="AlphaFoldDB" id="A0AAV6ING3"/>
<reference evidence="2" key="1">
    <citation type="submission" date="2020-08" db="EMBL/GenBank/DDBJ databases">
        <title>Plant Genome Project.</title>
        <authorList>
            <person name="Zhang R.-G."/>
        </authorList>
    </citation>
    <scope>NUCLEOTIDE SEQUENCE</scope>
    <source>
        <strain evidence="2">WSP0</strain>
        <tissue evidence="2">Leaf</tissue>
    </source>
</reference>
<proteinExistence type="predicted"/>
<organism evidence="2 3">
    <name type="scientific">Rhododendron griersonianum</name>
    <dbReference type="NCBI Taxonomy" id="479676"/>
    <lineage>
        <taxon>Eukaryota</taxon>
        <taxon>Viridiplantae</taxon>
        <taxon>Streptophyta</taxon>
        <taxon>Embryophyta</taxon>
        <taxon>Tracheophyta</taxon>
        <taxon>Spermatophyta</taxon>
        <taxon>Magnoliopsida</taxon>
        <taxon>eudicotyledons</taxon>
        <taxon>Gunneridae</taxon>
        <taxon>Pentapetalae</taxon>
        <taxon>asterids</taxon>
        <taxon>Ericales</taxon>
        <taxon>Ericaceae</taxon>
        <taxon>Ericoideae</taxon>
        <taxon>Rhodoreae</taxon>
        <taxon>Rhododendron</taxon>
    </lineage>
</organism>
<dbReference type="InterPro" id="IPR015424">
    <property type="entry name" value="PyrdxlP-dep_Trfase"/>
</dbReference>
<dbReference type="InterPro" id="IPR015421">
    <property type="entry name" value="PyrdxlP-dep_Trfase_major"/>
</dbReference>
<dbReference type="Gene3D" id="3.40.640.10">
    <property type="entry name" value="Type I PLP-dependent aspartate aminotransferase-like (Major domain)"/>
    <property type="match status" value="1"/>
</dbReference>
<dbReference type="SUPFAM" id="SSF53383">
    <property type="entry name" value="PLP-dependent transferases"/>
    <property type="match status" value="1"/>
</dbReference>